<sequence length="233" mass="26397">MVHSPEEQLLSLSPAPSSRRNSNHVTQESFANLYDDGSDRQESQAGPSSIVMTHDISAMYTPFFECPIVTHDLYIPLPTTIRGYIEVPKGKFTHPPYPLRKRQPECKRLERTYHPFLDKESHIVEREGPSLFRRATKRHSLASGQIDRLVHARRGAAAEIHDPKHQQNKSDTGVFWPMVTTSPPPPPPPPQQQQQQLQQPVPNNGPSRIAFDAHVDHDNISPAVSPPRHPFER</sequence>
<dbReference type="AlphaFoldDB" id="A0AAD7V360"/>
<keyword evidence="3" id="KW-1185">Reference proteome</keyword>
<accession>A0AAD7V360</accession>
<gene>
    <name evidence="2" type="ORF">O0I10_006230</name>
</gene>
<name>A0AAD7V360_9FUNG</name>
<evidence type="ECO:0000313" key="3">
    <source>
        <dbReference type="Proteomes" id="UP001234581"/>
    </source>
</evidence>
<feature type="region of interest" description="Disordered" evidence="1">
    <location>
        <begin position="158"/>
        <end position="233"/>
    </location>
</feature>
<dbReference type="RefSeq" id="XP_058342872.1">
    <property type="nucleotide sequence ID" value="XM_058486260.1"/>
</dbReference>
<dbReference type="EMBL" id="JARTCD010000027">
    <property type="protein sequence ID" value="KAJ8657959.1"/>
    <property type="molecule type" value="Genomic_DNA"/>
</dbReference>
<dbReference type="Proteomes" id="UP001234581">
    <property type="component" value="Unassembled WGS sequence"/>
</dbReference>
<feature type="region of interest" description="Disordered" evidence="1">
    <location>
        <begin position="1"/>
        <end position="29"/>
    </location>
</feature>
<protein>
    <submittedName>
        <fullName evidence="2">Uncharacterized protein</fullName>
    </submittedName>
</protein>
<feature type="compositionally biased region" description="Pro residues" evidence="1">
    <location>
        <begin position="224"/>
        <end position="233"/>
    </location>
</feature>
<evidence type="ECO:0000313" key="2">
    <source>
        <dbReference type="EMBL" id="KAJ8657959.1"/>
    </source>
</evidence>
<evidence type="ECO:0000256" key="1">
    <source>
        <dbReference type="SAM" id="MobiDB-lite"/>
    </source>
</evidence>
<proteinExistence type="predicted"/>
<organism evidence="2 3">
    <name type="scientific">Lichtheimia ornata</name>
    <dbReference type="NCBI Taxonomy" id="688661"/>
    <lineage>
        <taxon>Eukaryota</taxon>
        <taxon>Fungi</taxon>
        <taxon>Fungi incertae sedis</taxon>
        <taxon>Mucoromycota</taxon>
        <taxon>Mucoromycotina</taxon>
        <taxon>Mucoromycetes</taxon>
        <taxon>Mucorales</taxon>
        <taxon>Lichtheimiaceae</taxon>
        <taxon>Lichtheimia</taxon>
    </lineage>
</organism>
<feature type="compositionally biased region" description="Pro residues" evidence="1">
    <location>
        <begin position="182"/>
        <end position="191"/>
    </location>
</feature>
<reference evidence="2 3" key="1">
    <citation type="submission" date="2023-03" db="EMBL/GenBank/DDBJ databases">
        <title>Genome sequence of Lichtheimia ornata CBS 291.66.</title>
        <authorList>
            <person name="Mohabir J.T."/>
            <person name="Shea T.P."/>
            <person name="Kurbessoian T."/>
            <person name="Berby B."/>
            <person name="Fontaine J."/>
            <person name="Livny J."/>
            <person name="Gnirke A."/>
            <person name="Stajich J.E."/>
            <person name="Cuomo C.A."/>
        </authorList>
    </citation>
    <scope>NUCLEOTIDE SEQUENCE [LARGE SCALE GENOMIC DNA]</scope>
    <source>
        <strain evidence="2">CBS 291.66</strain>
    </source>
</reference>
<comment type="caution">
    <text evidence="2">The sequence shown here is derived from an EMBL/GenBank/DDBJ whole genome shotgun (WGS) entry which is preliminary data.</text>
</comment>
<dbReference type="GeneID" id="83213641"/>
<feature type="compositionally biased region" description="Low complexity" evidence="1">
    <location>
        <begin position="192"/>
        <end position="202"/>
    </location>
</feature>
<feature type="compositionally biased region" description="Low complexity" evidence="1">
    <location>
        <begin position="7"/>
        <end position="20"/>
    </location>
</feature>